<comment type="caution">
    <text evidence="2">The sequence shown here is derived from an EMBL/GenBank/DDBJ whole genome shotgun (WGS) entry which is preliminary data.</text>
</comment>
<sequence length="150" mass="16849">MIKLIASCAWICLLTAGASFAMVSMKFDHQTAPPATDSSGQTLEYKKLPVINVPMIADGAVQGYVVAELGYTYNQSLVKEALLPDVYLLDETFRKIYSDTTLDFRHLEKYDVNALTKELAQKVNQRLQAEVVKDVLVQELNFFPKSDILR</sequence>
<evidence type="ECO:0000313" key="2">
    <source>
        <dbReference type="EMBL" id="REF86084.1"/>
    </source>
</evidence>
<feature type="chain" id="PRO_5017611964" description="Flagellar protein FliL" evidence="1">
    <location>
        <begin position="22"/>
        <end position="150"/>
    </location>
</feature>
<name>A0A3D9YUB6_9HYPH</name>
<feature type="signal peptide" evidence="1">
    <location>
        <begin position="1"/>
        <end position="21"/>
    </location>
</feature>
<dbReference type="Proteomes" id="UP000256900">
    <property type="component" value="Unassembled WGS sequence"/>
</dbReference>
<accession>A0A3D9YUB6</accession>
<keyword evidence="1" id="KW-0732">Signal</keyword>
<evidence type="ECO:0000313" key="3">
    <source>
        <dbReference type="Proteomes" id="UP000256900"/>
    </source>
</evidence>
<evidence type="ECO:0008006" key="4">
    <source>
        <dbReference type="Google" id="ProtNLM"/>
    </source>
</evidence>
<dbReference type="OrthoDB" id="7847400at2"/>
<dbReference type="RefSeq" id="WP_115836665.1">
    <property type="nucleotide sequence ID" value="NZ_CP025086.1"/>
</dbReference>
<proteinExistence type="predicted"/>
<protein>
    <recommendedName>
        <fullName evidence="4">Flagellar protein FliL</fullName>
    </recommendedName>
</protein>
<keyword evidence="3" id="KW-1185">Reference proteome</keyword>
<gene>
    <name evidence="2" type="ORF">DES32_2129</name>
</gene>
<dbReference type="AlphaFoldDB" id="A0A3D9YUB6"/>
<reference evidence="2 3" key="1">
    <citation type="submission" date="2018-08" db="EMBL/GenBank/DDBJ databases">
        <title>Genomic Encyclopedia of Type Strains, Phase IV (KMG-IV): sequencing the most valuable type-strain genomes for metagenomic binning, comparative biology and taxonomic classification.</title>
        <authorList>
            <person name="Goeker M."/>
        </authorList>
    </citation>
    <scope>NUCLEOTIDE SEQUENCE [LARGE SCALE GENOMIC DNA]</scope>
    <source>
        <strain evidence="2 3">BW863</strain>
    </source>
</reference>
<evidence type="ECO:0000256" key="1">
    <source>
        <dbReference type="SAM" id="SignalP"/>
    </source>
</evidence>
<organism evidence="2 3">
    <name type="scientific">Methylovirgula ligni</name>
    <dbReference type="NCBI Taxonomy" id="569860"/>
    <lineage>
        <taxon>Bacteria</taxon>
        <taxon>Pseudomonadati</taxon>
        <taxon>Pseudomonadota</taxon>
        <taxon>Alphaproteobacteria</taxon>
        <taxon>Hyphomicrobiales</taxon>
        <taxon>Beijerinckiaceae</taxon>
        <taxon>Methylovirgula</taxon>
    </lineage>
</organism>
<dbReference type="EMBL" id="QUMO01000003">
    <property type="protein sequence ID" value="REF86084.1"/>
    <property type="molecule type" value="Genomic_DNA"/>
</dbReference>